<evidence type="ECO:0000313" key="3">
    <source>
        <dbReference type="EMBL" id="GGU72078.1"/>
    </source>
</evidence>
<proteinExistence type="predicted"/>
<reference evidence="3" key="3">
    <citation type="submission" date="2020-09" db="EMBL/GenBank/DDBJ databases">
        <authorList>
            <person name="Sun Q."/>
            <person name="Ohkuma M."/>
        </authorList>
    </citation>
    <scope>NUCLEOTIDE SEQUENCE</scope>
    <source>
        <strain evidence="3">JCM 4136</strain>
    </source>
</reference>
<organism evidence="3 5">
    <name type="scientific">Streptomyces gougerotii</name>
    <dbReference type="NCBI Taxonomy" id="53448"/>
    <lineage>
        <taxon>Bacteria</taxon>
        <taxon>Bacillati</taxon>
        <taxon>Actinomycetota</taxon>
        <taxon>Actinomycetes</taxon>
        <taxon>Kitasatosporales</taxon>
        <taxon>Streptomycetaceae</taxon>
        <taxon>Streptomyces</taxon>
        <taxon>Streptomyces diastaticus group</taxon>
    </lineage>
</organism>
<feature type="compositionally biased region" description="Gly residues" evidence="1">
    <location>
        <begin position="93"/>
        <end position="103"/>
    </location>
</feature>
<accession>A0A8H9HKE7</accession>
<dbReference type="AlphaFoldDB" id="A0A8H9HKE7"/>
<comment type="caution">
    <text evidence="3">The sequence shown here is derived from an EMBL/GenBank/DDBJ whole genome shotgun (WGS) entry which is preliminary data.</text>
</comment>
<evidence type="ECO:0000313" key="4">
    <source>
        <dbReference type="Proteomes" id="UP000480804"/>
    </source>
</evidence>
<evidence type="ECO:0000256" key="1">
    <source>
        <dbReference type="SAM" id="MobiDB-lite"/>
    </source>
</evidence>
<dbReference type="EMBL" id="BMSC01000007">
    <property type="protein sequence ID" value="GGU72078.1"/>
    <property type="molecule type" value="Genomic_DNA"/>
</dbReference>
<reference evidence="2 4" key="2">
    <citation type="submission" date="2020-02" db="EMBL/GenBank/DDBJ databases">
        <title>Whole genome shotgun sequence of Streptomyces gougerotii NBRC 13043.</title>
        <authorList>
            <person name="Ichikawa N."/>
            <person name="Komaki H."/>
            <person name="Tamura T."/>
        </authorList>
    </citation>
    <scope>NUCLEOTIDE SEQUENCE [LARGE SCALE GENOMIC DNA]</scope>
    <source>
        <strain evidence="2 4">NBRC 13043</strain>
    </source>
</reference>
<dbReference type="Proteomes" id="UP000660975">
    <property type="component" value="Unassembled WGS sequence"/>
</dbReference>
<feature type="compositionally biased region" description="Gly residues" evidence="1">
    <location>
        <begin position="66"/>
        <end position="85"/>
    </location>
</feature>
<evidence type="ECO:0000313" key="5">
    <source>
        <dbReference type="Proteomes" id="UP000660975"/>
    </source>
</evidence>
<evidence type="ECO:0000313" key="2">
    <source>
        <dbReference type="EMBL" id="GFH77586.1"/>
    </source>
</evidence>
<name>A0A8H9HKE7_9ACTN</name>
<sequence length="143" mass="13725">MALRDVRGPGVRATVRLAGVGGLVLIAHVGCPLIDGVAPSSLGARPLGRAEDWAERVTEAGRGAPPAGGSGPGTGPGLAGGGGGRVDSQGTGVRTGTGPGGRAGPRRLPVRSGAPASRDGARGGGGRRGPRGRAGGAFMDPGR</sequence>
<feature type="compositionally biased region" description="Gly residues" evidence="1">
    <location>
        <begin position="122"/>
        <end position="135"/>
    </location>
</feature>
<dbReference type="EMBL" id="BLLO01000017">
    <property type="protein sequence ID" value="GFH77586.1"/>
    <property type="molecule type" value="Genomic_DNA"/>
</dbReference>
<feature type="region of interest" description="Disordered" evidence="1">
    <location>
        <begin position="53"/>
        <end position="143"/>
    </location>
</feature>
<keyword evidence="4" id="KW-1185">Reference proteome</keyword>
<dbReference type="Proteomes" id="UP000480804">
    <property type="component" value="Unassembled WGS sequence"/>
</dbReference>
<reference evidence="3" key="1">
    <citation type="journal article" date="2014" name="Int. J. Syst. Evol. Microbiol.">
        <title>Complete genome sequence of Corynebacterium casei LMG S-19264T (=DSM 44701T), isolated from a smear-ripened cheese.</title>
        <authorList>
            <consortium name="US DOE Joint Genome Institute (JGI-PGF)"/>
            <person name="Walter F."/>
            <person name="Albersmeier A."/>
            <person name="Kalinowski J."/>
            <person name="Ruckert C."/>
        </authorList>
    </citation>
    <scope>NUCLEOTIDE SEQUENCE</scope>
    <source>
        <strain evidence="3">JCM 4136</strain>
    </source>
</reference>
<protein>
    <submittedName>
        <fullName evidence="3">Uncharacterized protein</fullName>
    </submittedName>
</protein>
<gene>
    <name evidence="3" type="ORF">GCM10010227_27820</name>
    <name evidence="2" type="ORF">Sgou_22560</name>
</gene>